<feature type="compositionally biased region" description="Basic and acidic residues" evidence="1">
    <location>
        <begin position="129"/>
        <end position="141"/>
    </location>
</feature>
<feature type="region of interest" description="Disordered" evidence="1">
    <location>
        <begin position="92"/>
        <end position="150"/>
    </location>
</feature>
<evidence type="ECO:0008006" key="4">
    <source>
        <dbReference type="Google" id="ProtNLM"/>
    </source>
</evidence>
<evidence type="ECO:0000256" key="1">
    <source>
        <dbReference type="SAM" id="MobiDB-lite"/>
    </source>
</evidence>
<sequence length="1033" mass="121127">MNDENRPPCDEDANLSMSSVKAGAAVFGDIFASEHIDHSLCYSPSPFVDRSNNRNLVRQPAGDGKVLNYDPAPSASKPTATVNAKCTKLVAAPAPSRPNTGLGRAKPMTKGLTRTNSRPASAALPIRPSRTEQRDVVRDDVGSGSGSVNPIINNVRRSKEESMKERMLSVAELREQRRQEREEVAAFNVKAEKTRREVIELRKKLSERFRQAKLEREQREREENLAKVENEIQFKSLVHVEHKKTLKEQEDARRRRSTNDRAKLRQNHREGKERMRLASIQEDEALFEERHESSVASRITKVQNAESRRKSFAFRNGDARRIRELFAKREADRMHDDHESFELKWAGERDADSYKKQLAEQRRESLAFRNAEARRLRDLEVQMKVDELHDEHESFELKWAGERDAEDYEKEVAQSRRDSLAFRNAEGRRIRDLESDMKSTALQHEHESFELKWAGERDAEDYEKEVAQSRRDSLAFRNAEGRRIRDLESDMKSTALLHEHESYELKWAGERDAEDYEKEVALSRRDSLAFRNAEGRRIRDLESDMKSTTLQHEHESYELKWAGERDAEDYEKEVAQSRRDSLAFRNAEGRRIRDLESDMKSTALQHEHESFELKWAGERDAEDYEKEVALSRRDSLAFRNAEGRRIRDLESDMKSTALQHEHESFELKWAGERDAEDYEKEVAQSRRDSLAFRNAEGRRIRDLESDMKSTALQHEHESYELKWAGERDAEDYEKEVAQSRRDSLAFRNAEGRRIRDLESDMKSTALQHEHESFELKWAGERDAEVFKTQQARKRRESLEFRGIEAVRHNAVMQELLSLAREREHESYMLKWAAENDSKQYIADQEELRRKSLAQRNAEARHHRDIDADMKVKEMNEVAKDEELKAACQRDVQRYREECAARNRASLRLRGKVHFANRMQKENERQVQLQDDHESHLLNAAAWQDVNDYVKECNRRKRLSLAFRANEKRRHYQLEKQQAELRVQQQHHDTQCRSEDARYVEMAKLKEKARLAIESFSQHPSFTFGSNPFANLLE</sequence>
<proteinExistence type="predicted"/>
<feature type="compositionally biased region" description="Basic and acidic residues" evidence="1">
    <location>
        <begin position="246"/>
        <end position="274"/>
    </location>
</feature>
<comment type="caution">
    <text evidence="2">The sequence shown here is derived from an EMBL/GenBank/DDBJ whole genome shotgun (WGS) entry which is preliminary data.</text>
</comment>
<dbReference type="EMBL" id="JALLBG020000257">
    <property type="protein sequence ID" value="KAL3757608.1"/>
    <property type="molecule type" value="Genomic_DNA"/>
</dbReference>
<dbReference type="AlphaFoldDB" id="A0ABD3M0T3"/>
<reference evidence="2 3" key="1">
    <citation type="submission" date="2024-10" db="EMBL/GenBank/DDBJ databases">
        <title>Updated reference genomes for cyclostephanoid diatoms.</title>
        <authorList>
            <person name="Roberts W.R."/>
            <person name="Alverson A.J."/>
        </authorList>
    </citation>
    <scope>NUCLEOTIDE SEQUENCE [LARGE SCALE GENOMIC DNA]</scope>
    <source>
        <strain evidence="2 3">AJA232-27</strain>
    </source>
</reference>
<accession>A0ABD3M0T3</accession>
<name>A0ABD3M0T3_9STRA</name>
<feature type="region of interest" description="Disordered" evidence="1">
    <location>
        <begin position="245"/>
        <end position="274"/>
    </location>
</feature>
<evidence type="ECO:0000313" key="2">
    <source>
        <dbReference type="EMBL" id="KAL3757608.1"/>
    </source>
</evidence>
<gene>
    <name evidence="2" type="ORF">ACHAWU_004710</name>
</gene>
<keyword evidence="3" id="KW-1185">Reference proteome</keyword>
<feature type="region of interest" description="Disordered" evidence="1">
    <location>
        <begin position="59"/>
        <end position="80"/>
    </location>
</feature>
<evidence type="ECO:0000313" key="3">
    <source>
        <dbReference type="Proteomes" id="UP001530293"/>
    </source>
</evidence>
<organism evidence="2 3">
    <name type="scientific">Discostella pseudostelligera</name>
    <dbReference type="NCBI Taxonomy" id="259834"/>
    <lineage>
        <taxon>Eukaryota</taxon>
        <taxon>Sar</taxon>
        <taxon>Stramenopiles</taxon>
        <taxon>Ochrophyta</taxon>
        <taxon>Bacillariophyta</taxon>
        <taxon>Coscinodiscophyceae</taxon>
        <taxon>Thalassiosirophycidae</taxon>
        <taxon>Stephanodiscales</taxon>
        <taxon>Stephanodiscaceae</taxon>
        <taxon>Discostella</taxon>
    </lineage>
</organism>
<protein>
    <recommendedName>
        <fullName evidence="4">Trichohyalin</fullName>
    </recommendedName>
</protein>
<dbReference type="Proteomes" id="UP001530293">
    <property type="component" value="Unassembled WGS sequence"/>
</dbReference>